<organism evidence="1 2">
    <name type="scientific">Lapidilactobacillus concavus DSM 17758</name>
    <dbReference type="NCBI Taxonomy" id="1423735"/>
    <lineage>
        <taxon>Bacteria</taxon>
        <taxon>Bacillati</taxon>
        <taxon>Bacillota</taxon>
        <taxon>Bacilli</taxon>
        <taxon>Lactobacillales</taxon>
        <taxon>Lactobacillaceae</taxon>
        <taxon>Lapidilactobacillus</taxon>
    </lineage>
</organism>
<proteinExistence type="predicted"/>
<protein>
    <submittedName>
        <fullName evidence="1">Uncharacterized protein</fullName>
    </submittedName>
</protein>
<dbReference type="AlphaFoldDB" id="A0A0R1VYX7"/>
<sequence length="52" mass="6595">MIDELGDDLFKTVDKQYSRDERHRNGFATLCFHYKRRYNVTQQSRRNYRRYF</sequence>
<dbReference type="PATRIC" id="fig|1423735.3.peg.764"/>
<evidence type="ECO:0000313" key="1">
    <source>
        <dbReference type="EMBL" id="KRM08054.1"/>
    </source>
</evidence>
<comment type="caution">
    <text evidence="1">The sequence shown here is derived from an EMBL/GenBank/DDBJ whole genome shotgun (WGS) entry which is preliminary data.</text>
</comment>
<accession>A0A0R1VYX7</accession>
<reference evidence="1 2" key="1">
    <citation type="journal article" date="2015" name="Genome Announc.">
        <title>Expanding the biotechnology potential of lactobacilli through comparative genomics of 213 strains and associated genera.</title>
        <authorList>
            <person name="Sun Z."/>
            <person name="Harris H.M."/>
            <person name="McCann A."/>
            <person name="Guo C."/>
            <person name="Argimon S."/>
            <person name="Zhang W."/>
            <person name="Yang X."/>
            <person name="Jeffery I.B."/>
            <person name="Cooney J.C."/>
            <person name="Kagawa T.F."/>
            <person name="Liu W."/>
            <person name="Song Y."/>
            <person name="Salvetti E."/>
            <person name="Wrobel A."/>
            <person name="Rasinkangas P."/>
            <person name="Parkhill J."/>
            <person name="Rea M.C."/>
            <person name="O'Sullivan O."/>
            <person name="Ritari J."/>
            <person name="Douillard F.P."/>
            <person name="Paul Ross R."/>
            <person name="Yang R."/>
            <person name="Briner A.E."/>
            <person name="Felis G.E."/>
            <person name="de Vos W.M."/>
            <person name="Barrangou R."/>
            <person name="Klaenhammer T.R."/>
            <person name="Caufield P.W."/>
            <person name="Cui Y."/>
            <person name="Zhang H."/>
            <person name="O'Toole P.W."/>
        </authorList>
    </citation>
    <scope>NUCLEOTIDE SEQUENCE [LARGE SCALE GENOMIC DNA]</scope>
    <source>
        <strain evidence="1 2">DSM 17758</strain>
    </source>
</reference>
<keyword evidence="2" id="KW-1185">Reference proteome</keyword>
<gene>
    <name evidence="1" type="ORF">FC15_GL000733</name>
</gene>
<dbReference type="Proteomes" id="UP000051315">
    <property type="component" value="Unassembled WGS sequence"/>
</dbReference>
<name>A0A0R1VYX7_9LACO</name>
<dbReference type="EMBL" id="AZFX01000094">
    <property type="protein sequence ID" value="KRM08054.1"/>
    <property type="molecule type" value="Genomic_DNA"/>
</dbReference>
<evidence type="ECO:0000313" key="2">
    <source>
        <dbReference type="Proteomes" id="UP000051315"/>
    </source>
</evidence>
<dbReference type="STRING" id="1423735.FC15_GL000733"/>